<dbReference type="PRINTS" id="PR01179">
    <property type="entry name" value="ODADCRBXLASE"/>
</dbReference>
<keyword evidence="11" id="KW-1185">Reference proteome</keyword>
<dbReference type="EMBL" id="BMKO01000012">
    <property type="protein sequence ID" value="GGE92353.1"/>
    <property type="molecule type" value="Genomic_DNA"/>
</dbReference>
<accession>A0ABQ1TEK4</accession>
<dbReference type="PROSITE" id="PS00878">
    <property type="entry name" value="ODR_DC_2_1"/>
    <property type="match status" value="1"/>
</dbReference>
<feature type="modified residue" description="N6-(pyridoxal phosphate)lysine" evidence="5">
    <location>
        <position position="60"/>
    </location>
</feature>
<feature type="binding site" evidence="5">
    <location>
        <position position="239"/>
    </location>
    <ligand>
        <name>pyridoxal 5'-phosphate</name>
        <dbReference type="ChEBI" id="CHEBI:597326"/>
    </ligand>
</feature>
<dbReference type="InterPro" id="IPR002986">
    <property type="entry name" value="DAP_deCOOHase_LysA"/>
</dbReference>
<dbReference type="EC" id="4.1.1.20" evidence="5 6"/>
<keyword evidence="5 7" id="KW-0457">Lysine biosynthesis</keyword>
<dbReference type="InterPro" id="IPR022644">
    <property type="entry name" value="De-COase2_N"/>
</dbReference>
<comment type="catalytic activity">
    <reaction evidence="5 7">
        <text>meso-2,6-diaminopimelate + H(+) = L-lysine + CO2</text>
        <dbReference type="Rhea" id="RHEA:15101"/>
        <dbReference type="ChEBI" id="CHEBI:15378"/>
        <dbReference type="ChEBI" id="CHEBI:16526"/>
        <dbReference type="ChEBI" id="CHEBI:32551"/>
        <dbReference type="ChEBI" id="CHEBI:57791"/>
        <dbReference type="EC" id="4.1.1.20"/>
    </reaction>
</comment>
<evidence type="ECO:0000256" key="2">
    <source>
        <dbReference type="ARBA" id="ARBA00022793"/>
    </source>
</evidence>
<feature type="binding site" evidence="5">
    <location>
        <begin position="273"/>
        <end position="276"/>
    </location>
    <ligand>
        <name>pyridoxal 5'-phosphate</name>
        <dbReference type="ChEBI" id="CHEBI:597326"/>
    </ligand>
</feature>
<dbReference type="Gene3D" id="2.40.37.10">
    <property type="entry name" value="Lyase, Ornithine Decarboxylase, Chain A, domain 1"/>
    <property type="match status" value="1"/>
</dbReference>
<evidence type="ECO:0000313" key="11">
    <source>
        <dbReference type="Proteomes" id="UP000606498"/>
    </source>
</evidence>
<dbReference type="Pfam" id="PF00278">
    <property type="entry name" value="Orn_DAP_Arg_deC"/>
    <property type="match status" value="1"/>
</dbReference>
<dbReference type="InterPro" id="IPR009006">
    <property type="entry name" value="Ala_racemase/Decarboxylase_C"/>
</dbReference>
<protein>
    <recommendedName>
        <fullName evidence="5 6">Diaminopimelate decarboxylase</fullName>
        <shortName evidence="5">DAP decarboxylase</shortName>
        <shortName evidence="5">DAPDC</shortName>
        <ecNumber evidence="5 6">4.1.1.20</ecNumber>
    </recommendedName>
</protein>
<dbReference type="RefSeq" id="WP_100141807.1">
    <property type="nucleotide sequence ID" value="NZ_BMKO01000012.1"/>
</dbReference>
<evidence type="ECO:0000256" key="7">
    <source>
        <dbReference type="RuleBase" id="RU003738"/>
    </source>
</evidence>
<evidence type="ECO:0000256" key="4">
    <source>
        <dbReference type="ARBA" id="ARBA00023239"/>
    </source>
</evidence>
<feature type="binding site" evidence="5">
    <location>
        <position position="316"/>
    </location>
    <ligand>
        <name>substrate</name>
    </ligand>
</feature>
<keyword evidence="2 5" id="KW-0210">Decarboxylase</keyword>
<dbReference type="CDD" id="cd06828">
    <property type="entry name" value="PLPDE_III_DapDC"/>
    <property type="match status" value="1"/>
</dbReference>
<keyword evidence="5" id="KW-0028">Amino-acid biosynthesis</keyword>
<evidence type="ECO:0000313" key="10">
    <source>
        <dbReference type="EMBL" id="GGE92353.1"/>
    </source>
</evidence>
<feature type="binding site" evidence="5">
    <location>
        <position position="370"/>
    </location>
    <ligand>
        <name>pyridoxal 5'-phosphate</name>
        <dbReference type="ChEBI" id="CHEBI:597326"/>
    </ligand>
</feature>
<dbReference type="Gene3D" id="3.20.20.10">
    <property type="entry name" value="Alanine racemase"/>
    <property type="match status" value="1"/>
</dbReference>
<dbReference type="PANTHER" id="PTHR43727:SF2">
    <property type="entry name" value="GROUP IV DECARBOXYLASE"/>
    <property type="match status" value="1"/>
</dbReference>
<dbReference type="PRINTS" id="PR01181">
    <property type="entry name" value="DAPDCRBXLASE"/>
</dbReference>
<feature type="binding site" evidence="5">
    <location>
        <position position="343"/>
    </location>
    <ligand>
        <name>substrate</name>
    </ligand>
</feature>
<comment type="subunit">
    <text evidence="5">Homodimer.</text>
</comment>
<feature type="binding site" evidence="5">
    <location>
        <position position="312"/>
    </location>
    <ligand>
        <name>substrate</name>
    </ligand>
</feature>
<name>A0ABQ1TEK4_9GAMM</name>
<dbReference type="PROSITE" id="PS00879">
    <property type="entry name" value="ODR_DC_2_2"/>
    <property type="match status" value="1"/>
</dbReference>
<keyword evidence="3 5" id="KW-0663">Pyridoxal phosphate</keyword>
<comment type="function">
    <text evidence="5">Specifically catalyzes the decarboxylation of meso-diaminopimelate (meso-DAP) to L-lysine.</text>
</comment>
<evidence type="ECO:0000256" key="1">
    <source>
        <dbReference type="ARBA" id="ARBA00001933"/>
    </source>
</evidence>
<dbReference type="SUPFAM" id="SSF51419">
    <property type="entry name" value="PLP-binding barrel"/>
    <property type="match status" value="1"/>
</dbReference>
<feature type="domain" description="Orn/DAP/Arg decarboxylase 2 N-terminal" evidence="9">
    <location>
        <begin position="35"/>
        <end position="280"/>
    </location>
</feature>
<dbReference type="NCBIfam" id="TIGR01048">
    <property type="entry name" value="lysA"/>
    <property type="match status" value="1"/>
</dbReference>
<dbReference type="InterPro" id="IPR000183">
    <property type="entry name" value="Orn/DAP/Arg_de-COase"/>
</dbReference>
<dbReference type="PANTHER" id="PTHR43727">
    <property type="entry name" value="DIAMINOPIMELATE DECARBOXYLASE"/>
    <property type="match status" value="1"/>
</dbReference>
<evidence type="ECO:0000259" key="9">
    <source>
        <dbReference type="Pfam" id="PF02784"/>
    </source>
</evidence>
<dbReference type="InterPro" id="IPR022657">
    <property type="entry name" value="De-COase2_CS"/>
</dbReference>
<evidence type="ECO:0000256" key="5">
    <source>
        <dbReference type="HAMAP-Rule" id="MF_02120"/>
    </source>
</evidence>
<dbReference type="HAMAP" id="MF_02120">
    <property type="entry name" value="LysA"/>
    <property type="match status" value="1"/>
</dbReference>
<organism evidence="10 11">
    <name type="scientific">Shewanella carassii</name>
    <dbReference type="NCBI Taxonomy" id="1987584"/>
    <lineage>
        <taxon>Bacteria</taxon>
        <taxon>Pseudomonadati</taxon>
        <taxon>Pseudomonadota</taxon>
        <taxon>Gammaproteobacteria</taxon>
        <taxon>Alteromonadales</taxon>
        <taxon>Shewanellaceae</taxon>
        <taxon>Shewanella</taxon>
    </lineage>
</organism>
<keyword evidence="4 5" id="KW-0456">Lyase</keyword>
<feature type="domain" description="Orn/DAP/Arg decarboxylase 2 C-terminal" evidence="8">
    <location>
        <begin position="30"/>
        <end position="368"/>
    </location>
</feature>
<proteinExistence type="inferred from homology"/>
<sequence length="414" mass="45230">MDHFQYQAQALYAEDCAVADLAAQYGTPLYVYSRATLERHWHAFDRAVATHPHLICYAVKANSNLAVLNVLARLGSGFDIVSGGELTRVITAGGDPAKVVFSGVGKTAAEMKLALELGIYCFNVESRAELELLNEVAGSLGKQAPVSLRINPDVDAGTHPYISTGLKENKFGIAMDEAEEAFLQVQSLPHLVIKGADCHIGSQLTELRPFLDAMDRMLALIDRLAEKGIVIEHLDVGGGLGVTYGEETPPQPDKYAAALLERLGERPLKLIFEPGRAIAANAGIFVTQVLFQKENAGKHFSIVDGAMNDLIRPSLYSAWQQIIPVQPREGESREYDIVGPVCETGDFLGKSRALVLQAKDLLAVRSSGAYGFVMSSNYNTRPRAAEVMVDGSEHYLVREREKLEQLWQGEHLLP</sequence>
<comment type="cofactor">
    <cofactor evidence="1 5 7">
        <name>pyridoxal 5'-phosphate</name>
        <dbReference type="ChEBI" id="CHEBI:597326"/>
    </cofactor>
</comment>
<dbReference type="InterPro" id="IPR022643">
    <property type="entry name" value="De-COase2_C"/>
</dbReference>
<gene>
    <name evidence="5 10" type="primary">lysA</name>
    <name evidence="10" type="ORF">GCM10011520_35880</name>
</gene>
<dbReference type="Pfam" id="PF02784">
    <property type="entry name" value="Orn_Arg_deC_N"/>
    <property type="match status" value="1"/>
</dbReference>
<evidence type="ECO:0000256" key="6">
    <source>
        <dbReference type="NCBIfam" id="TIGR01048"/>
    </source>
</evidence>
<feature type="binding site" evidence="5">
    <location>
        <position position="276"/>
    </location>
    <ligand>
        <name>substrate</name>
    </ligand>
</feature>
<dbReference type="Proteomes" id="UP000606498">
    <property type="component" value="Unassembled WGS sequence"/>
</dbReference>
<evidence type="ECO:0000259" key="8">
    <source>
        <dbReference type="Pfam" id="PF00278"/>
    </source>
</evidence>
<evidence type="ECO:0000256" key="3">
    <source>
        <dbReference type="ARBA" id="ARBA00022898"/>
    </source>
</evidence>
<feature type="binding site" evidence="5">
    <location>
        <position position="370"/>
    </location>
    <ligand>
        <name>substrate</name>
    </ligand>
</feature>
<comment type="caution">
    <text evidence="10">The sequence shown here is derived from an EMBL/GenBank/DDBJ whole genome shotgun (WGS) entry which is preliminary data.</text>
</comment>
<dbReference type="InterPro" id="IPR022653">
    <property type="entry name" value="De-COase2_pyr-phos_BS"/>
</dbReference>
<comment type="pathway">
    <text evidence="5 7">Amino-acid biosynthesis; L-lysine biosynthesis via DAP pathway; L-lysine from DL-2,6-diaminopimelate: step 1/1.</text>
</comment>
<reference evidence="11" key="1">
    <citation type="journal article" date="2019" name="Int. J. Syst. Evol. Microbiol.">
        <title>The Global Catalogue of Microorganisms (GCM) 10K type strain sequencing project: providing services to taxonomists for standard genome sequencing and annotation.</title>
        <authorList>
            <consortium name="The Broad Institute Genomics Platform"/>
            <consortium name="The Broad Institute Genome Sequencing Center for Infectious Disease"/>
            <person name="Wu L."/>
            <person name="Ma J."/>
        </authorList>
    </citation>
    <scope>NUCLEOTIDE SEQUENCE [LARGE SCALE GENOMIC DNA]</scope>
    <source>
        <strain evidence="11">CGMCC 1.16033</strain>
    </source>
</reference>
<dbReference type="SUPFAM" id="SSF50621">
    <property type="entry name" value="Alanine racemase C-terminal domain-like"/>
    <property type="match status" value="1"/>
</dbReference>
<dbReference type="InterPro" id="IPR029066">
    <property type="entry name" value="PLP-binding_barrel"/>
</dbReference>
<comment type="similarity">
    <text evidence="5">Belongs to the Orn/Lys/Arg decarboxylase class-II family. LysA subfamily.</text>
</comment>